<evidence type="ECO:0000313" key="2">
    <source>
        <dbReference type="Proteomes" id="UP000658127"/>
    </source>
</evidence>
<organism evidence="1 2">
    <name type="scientific">Nocardia rhizosphaerihabitans</name>
    <dbReference type="NCBI Taxonomy" id="1691570"/>
    <lineage>
        <taxon>Bacteria</taxon>
        <taxon>Bacillati</taxon>
        <taxon>Actinomycetota</taxon>
        <taxon>Actinomycetes</taxon>
        <taxon>Mycobacteriales</taxon>
        <taxon>Nocardiaceae</taxon>
        <taxon>Nocardia</taxon>
    </lineage>
</organism>
<comment type="caution">
    <text evidence="1">The sequence shown here is derived from an EMBL/GenBank/DDBJ whole genome shotgun (WGS) entry which is preliminary data.</text>
</comment>
<name>A0ABQ2KBA0_9NOCA</name>
<sequence>MFVGTVAGVQNRAARAAARRQVAAYHQARLTELVTTLGEAIDRFRAGEADAFETDAAIHHYTQAARKLWVFCDQSGSQVEFTADLIEQLDAEGEAIDWWNQQHR</sequence>
<reference evidence="2" key="1">
    <citation type="journal article" date="2019" name="Int. J. Syst. Evol. Microbiol.">
        <title>The Global Catalogue of Microorganisms (GCM) 10K type strain sequencing project: providing services to taxonomists for standard genome sequencing and annotation.</title>
        <authorList>
            <consortium name="The Broad Institute Genomics Platform"/>
            <consortium name="The Broad Institute Genome Sequencing Center for Infectious Disease"/>
            <person name="Wu L."/>
            <person name="Ma J."/>
        </authorList>
    </citation>
    <scope>NUCLEOTIDE SEQUENCE [LARGE SCALE GENOMIC DNA]</scope>
    <source>
        <strain evidence="2">CGMCC 4.7329</strain>
    </source>
</reference>
<keyword evidence="2" id="KW-1185">Reference proteome</keyword>
<gene>
    <name evidence="1" type="ORF">GCM10011610_25780</name>
</gene>
<accession>A0ABQ2KBA0</accession>
<proteinExistence type="predicted"/>
<evidence type="ECO:0000313" key="1">
    <source>
        <dbReference type="EMBL" id="GGN78361.1"/>
    </source>
</evidence>
<protein>
    <submittedName>
        <fullName evidence="1">Uncharacterized protein</fullName>
    </submittedName>
</protein>
<dbReference type="Proteomes" id="UP000658127">
    <property type="component" value="Unassembled WGS sequence"/>
</dbReference>
<dbReference type="EMBL" id="BMNE01000003">
    <property type="protein sequence ID" value="GGN78361.1"/>
    <property type="molecule type" value="Genomic_DNA"/>
</dbReference>